<evidence type="ECO:0000256" key="4">
    <source>
        <dbReference type="PROSITE-ProRule" id="PRU00176"/>
    </source>
</evidence>
<dbReference type="SUPFAM" id="SSF54928">
    <property type="entry name" value="RNA-binding domain, RBD"/>
    <property type="match status" value="1"/>
</dbReference>
<dbReference type="EMBL" id="RJVU01014363">
    <property type="protein sequence ID" value="ROL52893.1"/>
    <property type="molecule type" value="Genomic_DNA"/>
</dbReference>
<feature type="domain" description="RRM" evidence="6">
    <location>
        <begin position="139"/>
        <end position="221"/>
    </location>
</feature>
<dbReference type="GO" id="GO:0005654">
    <property type="term" value="C:nucleoplasm"/>
    <property type="evidence" value="ECO:0007669"/>
    <property type="project" value="UniProtKB-SubCell"/>
</dbReference>
<feature type="compositionally biased region" description="Basic and acidic residues" evidence="5">
    <location>
        <begin position="323"/>
        <end position="337"/>
    </location>
</feature>
<dbReference type="InterPro" id="IPR000504">
    <property type="entry name" value="RRM_dom"/>
</dbReference>
<keyword evidence="2 4" id="KW-0694">RNA-binding</keyword>
<feature type="compositionally biased region" description="Basic and acidic residues" evidence="5">
    <location>
        <begin position="371"/>
        <end position="390"/>
    </location>
</feature>
<dbReference type="PANTHER" id="PTHR13798">
    <property type="entry name" value="RNA BINDING MOTIF RBM PROTEIN -RELATED"/>
    <property type="match status" value="1"/>
</dbReference>
<proteinExistence type="predicted"/>
<dbReference type="PROSITE" id="PS50102">
    <property type="entry name" value="RRM"/>
    <property type="match status" value="1"/>
</dbReference>
<dbReference type="InterPro" id="IPR012677">
    <property type="entry name" value="Nucleotide-bd_a/b_plait_sf"/>
</dbReference>
<dbReference type="AlphaFoldDB" id="A0A3N0Z3S4"/>
<dbReference type="GO" id="GO:0000381">
    <property type="term" value="P:regulation of alternative mRNA splicing, via spliceosome"/>
    <property type="evidence" value="ECO:0007669"/>
    <property type="project" value="TreeGrafter"/>
</dbReference>
<evidence type="ECO:0000256" key="5">
    <source>
        <dbReference type="SAM" id="MobiDB-lite"/>
    </source>
</evidence>
<dbReference type="InterPro" id="IPR052285">
    <property type="entry name" value="NEXT_complex_subunit"/>
</dbReference>
<dbReference type="Proteomes" id="UP000281406">
    <property type="component" value="Unassembled WGS sequence"/>
</dbReference>
<feature type="compositionally biased region" description="Polar residues" evidence="5">
    <location>
        <begin position="254"/>
        <end position="275"/>
    </location>
</feature>
<name>A0A3N0Z3S4_ANAGA</name>
<feature type="compositionally biased region" description="Polar residues" evidence="5">
    <location>
        <begin position="224"/>
        <end position="242"/>
    </location>
</feature>
<dbReference type="Gene3D" id="3.30.70.330">
    <property type="match status" value="1"/>
</dbReference>
<comment type="caution">
    <text evidence="7">The sequence shown here is derived from an EMBL/GenBank/DDBJ whole genome shotgun (WGS) entry which is preliminary data.</text>
</comment>
<gene>
    <name evidence="7" type="ORF">DPX16_8456</name>
</gene>
<evidence type="ECO:0000256" key="2">
    <source>
        <dbReference type="ARBA" id="ARBA00022884"/>
    </source>
</evidence>
<reference evidence="7 8" key="1">
    <citation type="submission" date="2018-10" db="EMBL/GenBank/DDBJ databases">
        <title>Genome assembly for a Yunnan-Guizhou Plateau 3E fish, Anabarilius grahami (Regan), and its evolutionary and genetic applications.</title>
        <authorList>
            <person name="Jiang W."/>
        </authorList>
    </citation>
    <scope>NUCLEOTIDE SEQUENCE [LARGE SCALE GENOMIC DNA]</scope>
    <source>
        <strain evidence="7">AG-KIZ</strain>
        <tissue evidence="7">Muscle</tissue>
    </source>
</reference>
<feature type="region of interest" description="Disordered" evidence="5">
    <location>
        <begin position="297"/>
        <end position="390"/>
    </location>
</feature>
<evidence type="ECO:0000256" key="1">
    <source>
        <dbReference type="ARBA" id="ARBA00004642"/>
    </source>
</evidence>
<comment type="subcellular location">
    <subcellularLocation>
        <location evidence="1">Nucleus</location>
        <location evidence="1">Nucleoplasm</location>
    </subcellularLocation>
</comment>
<keyword evidence="8" id="KW-1185">Reference proteome</keyword>
<feature type="region of interest" description="Disordered" evidence="5">
    <location>
        <begin position="224"/>
        <end position="278"/>
    </location>
</feature>
<dbReference type="GO" id="GO:0003727">
    <property type="term" value="F:single-stranded RNA binding"/>
    <property type="evidence" value="ECO:0007669"/>
    <property type="project" value="TreeGrafter"/>
</dbReference>
<protein>
    <submittedName>
        <fullName evidence="7">RNA-binding protein 7</fullName>
    </submittedName>
</protein>
<dbReference type="InterPro" id="IPR035979">
    <property type="entry name" value="RBD_domain_sf"/>
</dbReference>
<organism evidence="7 8">
    <name type="scientific">Anabarilius grahami</name>
    <name type="common">Kanglang fish</name>
    <name type="synonym">Barilius grahami</name>
    <dbReference type="NCBI Taxonomy" id="495550"/>
    <lineage>
        <taxon>Eukaryota</taxon>
        <taxon>Metazoa</taxon>
        <taxon>Chordata</taxon>
        <taxon>Craniata</taxon>
        <taxon>Vertebrata</taxon>
        <taxon>Euteleostomi</taxon>
        <taxon>Actinopterygii</taxon>
        <taxon>Neopterygii</taxon>
        <taxon>Teleostei</taxon>
        <taxon>Ostariophysi</taxon>
        <taxon>Cypriniformes</taxon>
        <taxon>Xenocyprididae</taxon>
        <taxon>Xenocypridinae</taxon>
        <taxon>Xenocypridinae incertae sedis</taxon>
        <taxon>Anabarilius</taxon>
    </lineage>
</organism>
<accession>A0A3N0Z3S4</accession>
<evidence type="ECO:0000259" key="6">
    <source>
        <dbReference type="PROSITE" id="PS50102"/>
    </source>
</evidence>
<sequence>MGLFLHPVASSPPQPLMPTSVAERLASLFQVGRSLERYVEEFVELAFLTNWSDARLNALFLDGLDVDTIRVDEPEDYFSLSETINLILYLNGSDFFVDEVQDMCPSRPVPPETQVARPTRPRAGLETRCPAFGVYASCPKLFLGRLVGPYAYVYGSCPCRQNQRQMAGPLIKVKIPKDNDGKSKPFAFVNFKHEVSVPYALNLLNGIRLYGRQLNLQFRAGSSHINQEGKSPANSQNPSPANTPGHRGGRTPEQMGSPSYSPPQHIQRSFSSPDSLQRQAMVQMQQLQQFNGAFQQSMQQLRGAADGNPRQPDWSGQRGQRHSHQDNNDHHGRDQRHGNNGNNYDRHWRDSPRGDFHHHDDRSGGHNRNYPPERRRDSRDGSREGRWKRF</sequence>
<evidence type="ECO:0000313" key="8">
    <source>
        <dbReference type="Proteomes" id="UP000281406"/>
    </source>
</evidence>
<dbReference type="OrthoDB" id="407442at2759"/>
<keyword evidence="3" id="KW-0539">Nucleus</keyword>
<dbReference type="SMART" id="SM00360">
    <property type="entry name" value="RRM"/>
    <property type="match status" value="1"/>
</dbReference>
<feature type="compositionally biased region" description="Basic and acidic residues" evidence="5">
    <location>
        <begin position="344"/>
        <end position="364"/>
    </location>
</feature>
<evidence type="ECO:0000256" key="3">
    <source>
        <dbReference type="ARBA" id="ARBA00023242"/>
    </source>
</evidence>
<dbReference type="Pfam" id="PF00076">
    <property type="entry name" value="RRM_1"/>
    <property type="match status" value="1"/>
</dbReference>
<dbReference type="PANTHER" id="PTHR13798:SF11">
    <property type="entry name" value="RNA-BINDING PROTEIN 7-RELATED"/>
    <property type="match status" value="1"/>
</dbReference>
<evidence type="ECO:0000313" key="7">
    <source>
        <dbReference type="EMBL" id="ROL52893.1"/>
    </source>
</evidence>